<dbReference type="GO" id="GO:0010181">
    <property type="term" value="F:FMN binding"/>
    <property type="evidence" value="ECO:0007669"/>
    <property type="project" value="InterPro"/>
</dbReference>
<keyword evidence="2" id="KW-1185">Reference proteome</keyword>
<gene>
    <name evidence="1" type="ORF">DFP98_109189</name>
</gene>
<dbReference type="SUPFAM" id="SSF52218">
    <property type="entry name" value="Flavoproteins"/>
    <property type="match status" value="1"/>
</dbReference>
<protein>
    <submittedName>
        <fullName evidence="1">Protein involved in ribonucleotide reduction</fullName>
    </submittedName>
</protein>
<dbReference type="PANTHER" id="PTHR37297">
    <property type="entry name" value="PROTEIN NRDI"/>
    <property type="match status" value="1"/>
</dbReference>
<name>A0A3D9JU55_9BACL</name>
<dbReference type="EMBL" id="QRDZ01000009">
    <property type="protein sequence ID" value="RED77578.1"/>
    <property type="molecule type" value="Genomic_DNA"/>
</dbReference>
<dbReference type="NCBIfam" id="TIGR00333">
    <property type="entry name" value="nrdI"/>
    <property type="match status" value="1"/>
</dbReference>
<accession>A0A3D9JU55</accession>
<dbReference type="PANTHER" id="PTHR37297:SF1">
    <property type="entry name" value="PROTEIN NRDI"/>
    <property type="match status" value="1"/>
</dbReference>
<dbReference type="Proteomes" id="UP000256977">
    <property type="component" value="Unassembled WGS sequence"/>
</dbReference>
<proteinExistence type="predicted"/>
<comment type="caution">
    <text evidence="1">The sequence shown here is derived from an EMBL/GenBank/DDBJ whole genome shotgun (WGS) entry which is preliminary data.</text>
</comment>
<dbReference type="Pfam" id="PF07972">
    <property type="entry name" value="Flavodoxin_NdrI"/>
    <property type="match status" value="1"/>
</dbReference>
<dbReference type="InterPro" id="IPR029039">
    <property type="entry name" value="Flavoprotein-like_sf"/>
</dbReference>
<dbReference type="Gene3D" id="3.40.50.360">
    <property type="match status" value="1"/>
</dbReference>
<reference evidence="1 2" key="1">
    <citation type="submission" date="2018-07" db="EMBL/GenBank/DDBJ databases">
        <title>Genomic Encyclopedia of Type Strains, Phase III (KMG-III): the genomes of soil and plant-associated and newly described type strains.</title>
        <authorList>
            <person name="Whitman W."/>
        </authorList>
    </citation>
    <scope>NUCLEOTIDE SEQUENCE [LARGE SCALE GENOMIC DNA]</scope>
    <source>
        <strain evidence="1 2">CECT 7287</strain>
    </source>
</reference>
<dbReference type="AlphaFoldDB" id="A0A3D9JU55"/>
<dbReference type="InterPro" id="IPR004465">
    <property type="entry name" value="RNR_NrdI"/>
</dbReference>
<organism evidence="1 2">
    <name type="scientific">Cohnella phaseoli</name>
    <dbReference type="NCBI Taxonomy" id="456490"/>
    <lineage>
        <taxon>Bacteria</taxon>
        <taxon>Bacillati</taxon>
        <taxon>Bacillota</taxon>
        <taxon>Bacilli</taxon>
        <taxon>Bacillales</taxon>
        <taxon>Paenibacillaceae</taxon>
        <taxon>Cohnella</taxon>
    </lineage>
</organism>
<evidence type="ECO:0000313" key="2">
    <source>
        <dbReference type="Proteomes" id="UP000256977"/>
    </source>
</evidence>
<sequence length="131" mass="14971">MIAFASRTGNVRYIVSRLQLPAIEIAEDIKLAKPFLLFTYTDGFGDVPRSVARFMERCGKLCQGVIVSGNSNFGHRVFGAAGDALARQWQVPLVRKVDMRGFAEDYEAIRRYYEQCFREERKSDEVLLEVK</sequence>
<dbReference type="OrthoDB" id="350535at2"/>
<dbReference type="RefSeq" id="WP_116061186.1">
    <property type="nucleotide sequence ID" value="NZ_QRDZ01000009.1"/>
</dbReference>
<evidence type="ECO:0000313" key="1">
    <source>
        <dbReference type="EMBL" id="RED77578.1"/>
    </source>
</evidence>